<evidence type="ECO:0000313" key="1">
    <source>
        <dbReference type="EMBL" id="KAI3828111.1"/>
    </source>
</evidence>
<organism evidence="1 2">
    <name type="scientific">Smallanthus sonchifolius</name>
    <dbReference type="NCBI Taxonomy" id="185202"/>
    <lineage>
        <taxon>Eukaryota</taxon>
        <taxon>Viridiplantae</taxon>
        <taxon>Streptophyta</taxon>
        <taxon>Embryophyta</taxon>
        <taxon>Tracheophyta</taxon>
        <taxon>Spermatophyta</taxon>
        <taxon>Magnoliopsida</taxon>
        <taxon>eudicotyledons</taxon>
        <taxon>Gunneridae</taxon>
        <taxon>Pentapetalae</taxon>
        <taxon>asterids</taxon>
        <taxon>campanulids</taxon>
        <taxon>Asterales</taxon>
        <taxon>Asteraceae</taxon>
        <taxon>Asteroideae</taxon>
        <taxon>Heliantheae alliance</taxon>
        <taxon>Millerieae</taxon>
        <taxon>Smallanthus</taxon>
    </lineage>
</organism>
<evidence type="ECO:0000313" key="2">
    <source>
        <dbReference type="Proteomes" id="UP001056120"/>
    </source>
</evidence>
<accession>A0ACB9K766</accession>
<dbReference type="Proteomes" id="UP001056120">
    <property type="component" value="Linkage Group LG01"/>
</dbReference>
<name>A0ACB9K766_9ASTR</name>
<dbReference type="EMBL" id="CM042018">
    <property type="protein sequence ID" value="KAI3828111.1"/>
    <property type="molecule type" value="Genomic_DNA"/>
</dbReference>
<protein>
    <submittedName>
        <fullName evidence="1">Uncharacterized protein</fullName>
    </submittedName>
</protein>
<keyword evidence="2" id="KW-1185">Reference proteome</keyword>
<sequence>MFSIFIFLFSFTLSLYSYTQNLSIYTAYNDRNFIFLICNGILAFLFINSSSTHVSSPKENQSVSTYEIKRQTLIMSSAMEEQEEKREEDGDEIDHDARSIIEYKTDDQYELEDAAETEELNKKCAEFIRKMRERMISESLRGRS</sequence>
<reference evidence="1 2" key="2">
    <citation type="journal article" date="2022" name="Mol. Ecol. Resour.">
        <title>The genomes of chicory, endive, great burdock and yacon provide insights into Asteraceae paleo-polyploidization history and plant inulin production.</title>
        <authorList>
            <person name="Fan W."/>
            <person name="Wang S."/>
            <person name="Wang H."/>
            <person name="Wang A."/>
            <person name="Jiang F."/>
            <person name="Liu H."/>
            <person name="Zhao H."/>
            <person name="Xu D."/>
            <person name="Zhang Y."/>
        </authorList>
    </citation>
    <scope>NUCLEOTIDE SEQUENCE [LARGE SCALE GENOMIC DNA]</scope>
    <source>
        <strain evidence="2">cv. Yunnan</strain>
        <tissue evidence="1">Leaves</tissue>
    </source>
</reference>
<comment type="caution">
    <text evidence="1">The sequence shown here is derived from an EMBL/GenBank/DDBJ whole genome shotgun (WGS) entry which is preliminary data.</text>
</comment>
<reference evidence="2" key="1">
    <citation type="journal article" date="2022" name="Mol. Ecol. Resour.">
        <title>The genomes of chicory, endive, great burdock and yacon provide insights into Asteraceae palaeo-polyploidization history and plant inulin production.</title>
        <authorList>
            <person name="Fan W."/>
            <person name="Wang S."/>
            <person name="Wang H."/>
            <person name="Wang A."/>
            <person name="Jiang F."/>
            <person name="Liu H."/>
            <person name="Zhao H."/>
            <person name="Xu D."/>
            <person name="Zhang Y."/>
        </authorList>
    </citation>
    <scope>NUCLEOTIDE SEQUENCE [LARGE SCALE GENOMIC DNA]</scope>
    <source>
        <strain evidence="2">cv. Yunnan</strain>
    </source>
</reference>
<proteinExistence type="predicted"/>
<gene>
    <name evidence="1" type="ORF">L1987_02208</name>
</gene>